<dbReference type="PANTHER" id="PTHR33490">
    <property type="entry name" value="BLR5614 PROTEIN-RELATED"/>
    <property type="match status" value="1"/>
</dbReference>
<dbReference type="InterPro" id="IPR013589">
    <property type="entry name" value="Bac_transglu_N"/>
</dbReference>
<feature type="domain" description="Transglutaminase-like" evidence="1">
    <location>
        <begin position="173"/>
        <end position="239"/>
    </location>
</feature>
<accession>A0A1I7NVJ8</accession>
<evidence type="ECO:0000313" key="3">
    <source>
        <dbReference type="Proteomes" id="UP000199074"/>
    </source>
</evidence>
<dbReference type="InterPro" id="IPR002931">
    <property type="entry name" value="Transglutaminase-like"/>
</dbReference>
<dbReference type="SUPFAM" id="SSF54001">
    <property type="entry name" value="Cysteine proteinases"/>
    <property type="match status" value="1"/>
</dbReference>
<dbReference type="Pfam" id="PF08379">
    <property type="entry name" value="Bact_transglu_N"/>
    <property type="match status" value="1"/>
</dbReference>
<evidence type="ECO:0000313" key="2">
    <source>
        <dbReference type="EMBL" id="SFV38618.1"/>
    </source>
</evidence>
<organism evidence="2 3">
    <name type="scientific">Devosia crocina</name>
    <dbReference type="NCBI Taxonomy" id="429728"/>
    <lineage>
        <taxon>Bacteria</taxon>
        <taxon>Pseudomonadati</taxon>
        <taxon>Pseudomonadota</taxon>
        <taxon>Alphaproteobacteria</taxon>
        <taxon>Hyphomicrobiales</taxon>
        <taxon>Devosiaceae</taxon>
        <taxon>Devosia</taxon>
    </lineage>
</organism>
<reference evidence="2 3" key="1">
    <citation type="submission" date="2016-10" db="EMBL/GenBank/DDBJ databases">
        <authorList>
            <person name="de Groot N.N."/>
        </authorList>
    </citation>
    <scope>NUCLEOTIDE SEQUENCE [LARGE SCALE GENOMIC DNA]</scope>
    <source>
        <strain evidence="2 3">IPL20</strain>
    </source>
</reference>
<dbReference type="Gene3D" id="3.10.620.30">
    <property type="match status" value="1"/>
</dbReference>
<dbReference type="RefSeq" id="WP_092426869.1">
    <property type="nucleotide sequence ID" value="NZ_FPCK01000004.1"/>
</dbReference>
<dbReference type="Pfam" id="PF01841">
    <property type="entry name" value="Transglut_core"/>
    <property type="match status" value="1"/>
</dbReference>
<protein>
    <submittedName>
        <fullName evidence="2">Transglutaminase-like enzyme, putative cysteine protease</fullName>
    </submittedName>
</protein>
<dbReference type="OrthoDB" id="9804023at2"/>
<dbReference type="PANTHER" id="PTHR33490:SF1">
    <property type="entry name" value="SLL1233 PROTEIN"/>
    <property type="match status" value="1"/>
</dbReference>
<dbReference type="AlphaFoldDB" id="A0A1I7NVJ8"/>
<keyword evidence="2" id="KW-0645">Protease</keyword>
<evidence type="ECO:0000259" key="1">
    <source>
        <dbReference type="SMART" id="SM00460"/>
    </source>
</evidence>
<sequence length="293" mass="32034">MLTLSLLHRTVYRYSKPVQLLPHRLQLRPREGQELKLLRHEIACVPHAAISWSKDVFGNEIAVASFAVTTDRLTIESTATVELYASSWPVFDIDVSAIAYPFNYAEGDWIDLGALTVPQYEDEKGKLPQWARSFIASSSTDTLSLLKDLNLGVNRQIAYQSREDAGTQSPVHTLLRGWGSCRDLSILLVESARVLGFGARIVSGYLLPLEPRTVGTGATHAWAEIFVPGPGWIAFDPTNGTMGGAGLIPTTVARGIFQAVPASGSFVGPSDAFKSMEVEVIVREAFDSWSGER</sequence>
<dbReference type="InterPro" id="IPR038765">
    <property type="entry name" value="Papain-like_cys_pep_sf"/>
</dbReference>
<dbReference type="SMART" id="SM00460">
    <property type="entry name" value="TGc"/>
    <property type="match status" value="1"/>
</dbReference>
<dbReference type="Proteomes" id="UP000199074">
    <property type="component" value="Unassembled WGS sequence"/>
</dbReference>
<dbReference type="GO" id="GO:0006508">
    <property type="term" value="P:proteolysis"/>
    <property type="evidence" value="ECO:0007669"/>
    <property type="project" value="UniProtKB-KW"/>
</dbReference>
<proteinExistence type="predicted"/>
<dbReference type="STRING" id="429728.SAMN05216456_3528"/>
<dbReference type="GO" id="GO:0008233">
    <property type="term" value="F:peptidase activity"/>
    <property type="evidence" value="ECO:0007669"/>
    <property type="project" value="UniProtKB-KW"/>
</dbReference>
<name>A0A1I7NVJ8_9HYPH</name>
<keyword evidence="2" id="KW-0378">Hydrolase</keyword>
<gene>
    <name evidence="2" type="ORF">SAMN05216456_3528</name>
</gene>
<dbReference type="EMBL" id="FPCK01000004">
    <property type="protein sequence ID" value="SFV38618.1"/>
    <property type="molecule type" value="Genomic_DNA"/>
</dbReference>
<keyword evidence="3" id="KW-1185">Reference proteome</keyword>